<reference evidence="2 3" key="1">
    <citation type="journal article" date="2021" name="Elife">
        <title>Chloroplast acquisition without the gene transfer in kleptoplastic sea slugs, Plakobranchus ocellatus.</title>
        <authorList>
            <person name="Maeda T."/>
            <person name="Takahashi S."/>
            <person name="Yoshida T."/>
            <person name="Shimamura S."/>
            <person name="Takaki Y."/>
            <person name="Nagai Y."/>
            <person name="Toyoda A."/>
            <person name="Suzuki Y."/>
            <person name="Arimoto A."/>
            <person name="Ishii H."/>
            <person name="Satoh N."/>
            <person name="Nishiyama T."/>
            <person name="Hasebe M."/>
            <person name="Maruyama T."/>
            <person name="Minagawa J."/>
            <person name="Obokata J."/>
            <person name="Shigenobu S."/>
        </authorList>
    </citation>
    <scope>NUCLEOTIDE SEQUENCE [LARGE SCALE GENOMIC DNA]</scope>
</reference>
<evidence type="ECO:0000313" key="2">
    <source>
        <dbReference type="EMBL" id="GFO18730.1"/>
    </source>
</evidence>
<sequence>MYGTEPNPAKVSAIKEMPPPQNQAQLRTLCGMFNYLTGFVKNIADTLKLVTDLLQKDRAFRADPENRTYLVNSPAGVLRLNRKPLQSLPKKSSGNVPASGSPPGTNDEVDQMNIYRLIFTAVNCPYH</sequence>
<dbReference type="AlphaFoldDB" id="A0AAV4BDU2"/>
<accession>A0AAV4BDU2</accession>
<dbReference type="SUPFAM" id="SSF56672">
    <property type="entry name" value="DNA/RNA polymerases"/>
    <property type="match status" value="1"/>
</dbReference>
<dbReference type="InterPro" id="IPR043502">
    <property type="entry name" value="DNA/RNA_pol_sf"/>
</dbReference>
<organism evidence="2 3">
    <name type="scientific">Plakobranchus ocellatus</name>
    <dbReference type="NCBI Taxonomy" id="259542"/>
    <lineage>
        <taxon>Eukaryota</taxon>
        <taxon>Metazoa</taxon>
        <taxon>Spiralia</taxon>
        <taxon>Lophotrochozoa</taxon>
        <taxon>Mollusca</taxon>
        <taxon>Gastropoda</taxon>
        <taxon>Heterobranchia</taxon>
        <taxon>Euthyneura</taxon>
        <taxon>Panpulmonata</taxon>
        <taxon>Sacoglossa</taxon>
        <taxon>Placobranchoidea</taxon>
        <taxon>Plakobranchidae</taxon>
        <taxon>Plakobranchus</taxon>
    </lineage>
</organism>
<feature type="region of interest" description="Disordered" evidence="1">
    <location>
        <begin position="81"/>
        <end position="108"/>
    </location>
</feature>
<proteinExistence type="predicted"/>
<dbReference type="Gene3D" id="3.30.70.270">
    <property type="match status" value="1"/>
</dbReference>
<comment type="caution">
    <text evidence="2">The sequence shown here is derived from an EMBL/GenBank/DDBJ whole genome shotgun (WGS) entry which is preliminary data.</text>
</comment>
<gene>
    <name evidence="2" type="ORF">PoB_004523500</name>
</gene>
<dbReference type="InterPro" id="IPR043128">
    <property type="entry name" value="Rev_trsase/Diguanyl_cyclase"/>
</dbReference>
<feature type="compositionally biased region" description="Polar residues" evidence="1">
    <location>
        <begin position="89"/>
        <end position="104"/>
    </location>
</feature>
<protein>
    <submittedName>
        <fullName evidence="2">Transposon tf2-6 polyprotein</fullName>
    </submittedName>
</protein>
<keyword evidence="3" id="KW-1185">Reference proteome</keyword>
<evidence type="ECO:0000256" key="1">
    <source>
        <dbReference type="SAM" id="MobiDB-lite"/>
    </source>
</evidence>
<dbReference type="EMBL" id="BLXT01004974">
    <property type="protein sequence ID" value="GFO18730.1"/>
    <property type="molecule type" value="Genomic_DNA"/>
</dbReference>
<name>A0AAV4BDU2_9GAST</name>
<evidence type="ECO:0000313" key="3">
    <source>
        <dbReference type="Proteomes" id="UP000735302"/>
    </source>
</evidence>
<dbReference type="Proteomes" id="UP000735302">
    <property type="component" value="Unassembled WGS sequence"/>
</dbReference>